<evidence type="ECO:0000313" key="3">
    <source>
        <dbReference type="Proteomes" id="UP000756703"/>
    </source>
</evidence>
<reference evidence="2" key="1">
    <citation type="submission" date="2020-07" db="EMBL/GenBank/DDBJ databases">
        <title>Huge and variable diversity of episymbiotic CPR bacteria and DPANN archaea in groundwater ecosystems.</title>
        <authorList>
            <person name="He C.Y."/>
            <person name="Keren R."/>
            <person name="Whittaker M."/>
            <person name="Farag I.F."/>
            <person name="Doudna J."/>
            <person name="Cate J.H.D."/>
            <person name="Banfield J.F."/>
        </authorList>
    </citation>
    <scope>NUCLEOTIDE SEQUENCE</scope>
    <source>
        <strain evidence="2">NC_groundwater_1225_Ag_S-0.1um_56_177</strain>
    </source>
</reference>
<keyword evidence="1" id="KW-0812">Transmembrane</keyword>
<evidence type="ECO:0000256" key="1">
    <source>
        <dbReference type="SAM" id="Phobius"/>
    </source>
</evidence>
<sequence length="139" mass="15869">MQQFQVPQFIAIEDRIIGPLTLKQFFYLLGAASITLLGWFFLVTPLFVVLAVPPASLFVAMAFIKINERPLPTIFINAINYYLKPRLYLWRQAERKKPPQKVKGEGKLATPPLVIPKLSESKLSDLAWSLDVKERIGRD</sequence>
<protein>
    <submittedName>
        <fullName evidence="2">PrgI family protein</fullName>
    </submittedName>
</protein>
<dbReference type="Pfam" id="PF12666">
    <property type="entry name" value="PrgI"/>
    <property type="match status" value="1"/>
</dbReference>
<dbReference type="InterPro" id="IPR024414">
    <property type="entry name" value="Uncharacterised_PrgI"/>
</dbReference>
<feature type="transmembrane region" description="Helical" evidence="1">
    <location>
        <begin position="48"/>
        <end position="66"/>
    </location>
</feature>
<name>A0A932YYY4_9BACT</name>
<comment type="caution">
    <text evidence="2">The sequence shown here is derived from an EMBL/GenBank/DDBJ whole genome shotgun (WGS) entry which is preliminary data.</text>
</comment>
<dbReference type="SUPFAM" id="SSF90112">
    <property type="entry name" value="Neurotransmitter-gated ion-channel transmembrane pore"/>
    <property type="match status" value="1"/>
</dbReference>
<accession>A0A932YYY4</accession>
<dbReference type="Proteomes" id="UP000756703">
    <property type="component" value="Unassembled WGS sequence"/>
</dbReference>
<dbReference type="AlphaFoldDB" id="A0A932YYY4"/>
<dbReference type="GO" id="GO:0006811">
    <property type="term" value="P:monoatomic ion transport"/>
    <property type="evidence" value="ECO:0007669"/>
    <property type="project" value="InterPro"/>
</dbReference>
<keyword evidence="1" id="KW-0472">Membrane</keyword>
<proteinExistence type="predicted"/>
<dbReference type="InterPro" id="IPR036719">
    <property type="entry name" value="Neuro-gated_channel_TM_sf"/>
</dbReference>
<organism evidence="2 3">
    <name type="scientific">Candidatus Sungiibacteriota bacterium</name>
    <dbReference type="NCBI Taxonomy" id="2750080"/>
    <lineage>
        <taxon>Bacteria</taxon>
        <taxon>Candidatus Sungiibacteriota</taxon>
    </lineage>
</organism>
<dbReference type="EMBL" id="JACQMI010000013">
    <property type="protein sequence ID" value="MBI4132744.1"/>
    <property type="molecule type" value="Genomic_DNA"/>
</dbReference>
<keyword evidence="1" id="KW-1133">Transmembrane helix</keyword>
<evidence type="ECO:0000313" key="2">
    <source>
        <dbReference type="EMBL" id="MBI4132744.1"/>
    </source>
</evidence>
<dbReference type="GO" id="GO:0016020">
    <property type="term" value="C:membrane"/>
    <property type="evidence" value="ECO:0007669"/>
    <property type="project" value="InterPro"/>
</dbReference>
<gene>
    <name evidence="2" type="ORF">HY473_01420</name>
</gene>